<keyword evidence="4" id="KW-1185">Reference proteome</keyword>
<dbReference type="InterPro" id="IPR025738">
    <property type="entry name" value="BatD"/>
</dbReference>
<keyword evidence="1" id="KW-0812">Transmembrane</keyword>
<feature type="transmembrane region" description="Helical" evidence="1">
    <location>
        <begin position="429"/>
        <end position="450"/>
    </location>
</feature>
<keyword evidence="2" id="KW-0732">Signal</keyword>
<dbReference type="Pfam" id="PF13584">
    <property type="entry name" value="BatD"/>
    <property type="match status" value="1"/>
</dbReference>
<protein>
    <submittedName>
        <fullName evidence="3">BatD family protein</fullName>
    </submittedName>
</protein>
<evidence type="ECO:0000313" key="4">
    <source>
        <dbReference type="Proteomes" id="UP001524460"/>
    </source>
</evidence>
<keyword evidence="1" id="KW-0472">Membrane</keyword>
<dbReference type="EMBL" id="JANEYT010000032">
    <property type="protein sequence ID" value="MCQ1059244.1"/>
    <property type="molecule type" value="Genomic_DNA"/>
</dbReference>
<sequence length="564" mass="63291">MIIKNMFNNYRYSSLCWQHWSKGLFLGWLLAFSSPSFAAQAIATVSKNIVGVNEVFQLTINVDDNVNTNALDLSNLDVHFNYGTPSVSSGTSFVNGVVTRQTEWKIAVAAKEIGEFTIPSFRIGASQTDPITMTVMKSTNKSASTPSKPEIKIDAESNKNQLYVGESFRYTVRIRIGEQMSQAALQAPSGDGLNVKQVGEDRQVETVLNGRRYLIITRDYQITANKDGDILLRGAKFTGNLIKGNRGFGSTLQIPFEQQADDLSLSVLAKPADYKGLWLPTEALELDQQWQPDVNEMKVGEPISRTITLRIKNAEQSTLPNLNLQYPDSVRVYDENPVYGSDNEFTSMTIKQVIIPRQAGEITLPALSINWWNTEASKQETSKIDGLVLNVQPGDPSTQAFLPPQALQSDNAAPEKNTVQTEIIRDSGWWPWLSLCLAILWLTTLILLLFEKYKRKQQPRNITSGQAKQPLSPVDGMIQALEQDQPIQLQSYYQQWLKHSPNHPLHDELHKAIQNVMQREYSKDKSQKKEASKMDALLIMQKLNKNTFENVNDKSSALAPITPQ</sequence>
<evidence type="ECO:0000256" key="1">
    <source>
        <dbReference type="SAM" id="Phobius"/>
    </source>
</evidence>
<feature type="signal peptide" evidence="2">
    <location>
        <begin position="1"/>
        <end position="38"/>
    </location>
</feature>
<organism evidence="3 4">
    <name type="scientific">Photobacterium pectinilyticum</name>
    <dbReference type="NCBI Taxonomy" id="2906793"/>
    <lineage>
        <taxon>Bacteria</taxon>
        <taxon>Pseudomonadati</taxon>
        <taxon>Pseudomonadota</taxon>
        <taxon>Gammaproteobacteria</taxon>
        <taxon>Vibrionales</taxon>
        <taxon>Vibrionaceae</taxon>
        <taxon>Photobacterium</taxon>
    </lineage>
</organism>
<dbReference type="RefSeq" id="WP_255043278.1">
    <property type="nucleotide sequence ID" value="NZ_JANEYT010000032.1"/>
</dbReference>
<dbReference type="Proteomes" id="UP001524460">
    <property type="component" value="Unassembled WGS sequence"/>
</dbReference>
<dbReference type="PANTHER" id="PTHR40940:SF1">
    <property type="entry name" value="PROTEIN BATD"/>
    <property type="match status" value="1"/>
</dbReference>
<evidence type="ECO:0000256" key="2">
    <source>
        <dbReference type="SAM" id="SignalP"/>
    </source>
</evidence>
<accession>A0ABT1N7N6</accession>
<gene>
    <name evidence="3" type="ORF">NHN17_14415</name>
</gene>
<name>A0ABT1N7N6_9GAMM</name>
<evidence type="ECO:0000313" key="3">
    <source>
        <dbReference type="EMBL" id="MCQ1059244.1"/>
    </source>
</evidence>
<dbReference type="PANTHER" id="PTHR40940">
    <property type="entry name" value="PROTEIN BATD-RELATED"/>
    <property type="match status" value="1"/>
</dbReference>
<keyword evidence="1" id="KW-1133">Transmembrane helix</keyword>
<comment type="caution">
    <text evidence="3">The sequence shown here is derived from an EMBL/GenBank/DDBJ whole genome shotgun (WGS) entry which is preliminary data.</text>
</comment>
<feature type="chain" id="PRO_5046702851" evidence="2">
    <location>
        <begin position="39"/>
        <end position="564"/>
    </location>
</feature>
<reference evidence="3 4" key="1">
    <citation type="submission" date="2022-07" db="EMBL/GenBank/DDBJ databases">
        <title>Photobacterium pectinilyticum sp. nov., a marine bacterium isolated from surface seawater of Qingdao offshore.</title>
        <authorList>
            <person name="Wang X."/>
        </authorList>
    </citation>
    <scope>NUCLEOTIDE SEQUENCE [LARGE SCALE GENOMIC DNA]</scope>
    <source>
        <strain evidence="3 4">ZSDE20</strain>
    </source>
</reference>
<proteinExistence type="predicted"/>